<evidence type="ECO:0000313" key="1">
    <source>
        <dbReference type="EMBL" id="KAI3668150.1"/>
    </source>
</evidence>
<organism evidence="1 2">
    <name type="scientific">Arctium lappa</name>
    <name type="common">Greater burdock</name>
    <name type="synonym">Lappa major</name>
    <dbReference type="NCBI Taxonomy" id="4217"/>
    <lineage>
        <taxon>Eukaryota</taxon>
        <taxon>Viridiplantae</taxon>
        <taxon>Streptophyta</taxon>
        <taxon>Embryophyta</taxon>
        <taxon>Tracheophyta</taxon>
        <taxon>Spermatophyta</taxon>
        <taxon>Magnoliopsida</taxon>
        <taxon>eudicotyledons</taxon>
        <taxon>Gunneridae</taxon>
        <taxon>Pentapetalae</taxon>
        <taxon>asterids</taxon>
        <taxon>campanulids</taxon>
        <taxon>Asterales</taxon>
        <taxon>Asteraceae</taxon>
        <taxon>Carduoideae</taxon>
        <taxon>Cardueae</taxon>
        <taxon>Arctiinae</taxon>
        <taxon>Arctium</taxon>
    </lineage>
</organism>
<accession>A0ACB8XJX1</accession>
<evidence type="ECO:0000313" key="2">
    <source>
        <dbReference type="Proteomes" id="UP001055879"/>
    </source>
</evidence>
<name>A0ACB8XJX1_ARCLA</name>
<comment type="caution">
    <text evidence="1">The sequence shown here is derived from an EMBL/GenBank/DDBJ whole genome shotgun (WGS) entry which is preliminary data.</text>
</comment>
<dbReference type="Proteomes" id="UP001055879">
    <property type="component" value="Linkage Group LG17"/>
</dbReference>
<reference evidence="2" key="1">
    <citation type="journal article" date="2022" name="Mol. Ecol. Resour.">
        <title>The genomes of chicory, endive, great burdock and yacon provide insights into Asteraceae palaeo-polyploidization history and plant inulin production.</title>
        <authorList>
            <person name="Fan W."/>
            <person name="Wang S."/>
            <person name="Wang H."/>
            <person name="Wang A."/>
            <person name="Jiang F."/>
            <person name="Liu H."/>
            <person name="Zhao H."/>
            <person name="Xu D."/>
            <person name="Zhang Y."/>
        </authorList>
    </citation>
    <scope>NUCLEOTIDE SEQUENCE [LARGE SCALE GENOMIC DNA]</scope>
    <source>
        <strain evidence="2">cv. Niubang</strain>
    </source>
</reference>
<proteinExistence type="predicted"/>
<protein>
    <submittedName>
        <fullName evidence="1">Uncharacterized protein</fullName>
    </submittedName>
</protein>
<sequence length="105" mass="11900">MREFAPCDGSQGNDFSYYSNQAMNKSFVKGNEQELRSCSPSSFLWRHLVALEDAVMAVETLKWGIQHASQSGELELDAHFEMDAHEESRSVTKVAVMKGLDVYMY</sequence>
<gene>
    <name evidence="1" type="ORF">L6452_43227</name>
</gene>
<reference evidence="1 2" key="2">
    <citation type="journal article" date="2022" name="Mol. Ecol. Resour.">
        <title>The genomes of chicory, endive, great burdock and yacon provide insights into Asteraceae paleo-polyploidization history and plant inulin production.</title>
        <authorList>
            <person name="Fan W."/>
            <person name="Wang S."/>
            <person name="Wang H."/>
            <person name="Wang A."/>
            <person name="Jiang F."/>
            <person name="Liu H."/>
            <person name="Zhao H."/>
            <person name="Xu D."/>
            <person name="Zhang Y."/>
        </authorList>
    </citation>
    <scope>NUCLEOTIDE SEQUENCE [LARGE SCALE GENOMIC DNA]</scope>
    <source>
        <strain evidence="2">cv. Niubang</strain>
    </source>
</reference>
<keyword evidence="2" id="KW-1185">Reference proteome</keyword>
<dbReference type="EMBL" id="CM042063">
    <property type="protein sequence ID" value="KAI3668150.1"/>
    <property type="molecule type" value="Genomic_DNA"/>
</dbReference>